<evidence type="ECO:0000313" key="4">
    <source>
        <dbReference type="EMBL" id="CEF55342.1"/>
    </source>
</evidence>
<proteinExistence type="predicted"/>
<evidence type="ECO:0000256" key="3">
    <source>
        <dbReference type="SAM" id="SignalP"/>
    </source>
</evidence>
<reference evidence="4" key="1">
    <citation type="submission" date="2014-09" db="EMBL/GenBank/DDBJ databases">
        <authorList>
            <person name="Magalhaes I.L.F."/>
            <person name="Oliveira U."/>
            <person name="Santos F.R."/>
            <person name="Vidigal T.H.D.A."/>
            <person name="Brescovit A.D."/>
            <person name="Santos A.J."/>
        </authorList>
    </citation>
    <scope>NUCLEOTIDE SEQUENCE</scope>
    <source>
        <strain evidence="4">LMG 23848T</strain>
    </source>
</reference>
<protein>
    <submittedName>
        <fullName evidence="4">Uncharacterized protein</fullName>
    </submittedName>
</protein>
<organism evidence="4 6">
    <name type="scientific">Acetobacter ghanensis</name>
    <dbReference type="NCBI Taxonomy" id="431306"/>
    <lineage>
        <taxon>Bacteria</taxon>
        <taxon>Pseudomonadati</taxon>
        <taxon>Pseudomonadota</taxon>
        <taxon>Alphaproteobacteria</taxon>
        <taxon>Acetobacterales</taxon>
        <taxon>Acetobacteraceae</taxon>
        <taxon>Acetobacter</taxon>
    </lineage>
</organism>
<keyword evidence="2" id="KW-0812">Transmembrane</keyword>
<dbReference type="AlphaFoldDB" id="A0A0U5F7A0"/>
<reference evidence="5 7" key="3">
    <citation type="journal article" date="2020" name="Int. J. Syst. Evol. Microbiol.">
        <title>Novel acetic acid bacteria from cider fermentations: Acetobacter conturbans sp. nov. and Acetobacter fallax sp. nov.</title>
        <authorList>
            <person name="Sombolestani A.S."/>
            <person name="Cleenwerck I."/>
            <person name="Cnockaert M."/>
            <person name="Borremans W."/>
            <person name="Wieme A.D."/>
            <person name="De Vuyst L."/>
            <person name="Vandamme P."/>
        </authorList>
    </citation>
    <scope>NUCLEOTIDE SEQUENCE [LARGE SCALE GENOMIC DNA]</scope>
    <source>
        <strain evidence="5 7">LMG 23848</strain>
    </source>
</reference>
<feature type="compositionally biased region" description="Gly residues" evidence="1">
    <location>
        <begin position="31"/>
        <end position="46"/>
    </location>
</feature>
<feature type="region of interest" description="Disordered" evidence="1">
    <location>
        <begin position="30"/>
        <end position="51"/>
    </location>
</feature>
<dbReference type="RefSeq" id="WP_059023525.1">
    <property type="nucleotide sequence ID" value="NZ_LN609302.1"/>
</dbReference>
<dbReference type="Proteomes" id="UP000068250">
    <property type="component" value="Chromosome I"/>
</dbReference>
<feature type="chain" id="PRO_5006856635" evidence="3">
    <location>
        <begin position="28"/>
        <end position="128"/>
    </location>
</feature>
<gene>
    <name evidence="4" type="ORF">AGA_1370</name>
    <name evidence="5" type="ORF">GOB80_02065</name>
</gene>
<evidence type="ECO:0000256" key="1">
    <source>
        <dbReference type="SAM" id="MobiDB-lite"/>
    </source>
</evidence>
<keyword evidence="3" id="KW-0732">Signal</keyword>
<name>A0A0U5F7A0_9PROT</name>
<feature type="transmembrane region" description="Helical" evidence="2">
    <location>
        <begin position="51"/>
        <end position="72"/>
    </location>
</feature>
<dbReference type="EMBL" id="WOTE01000001">
    <property type="protein sequence ID" value="NHO38481.1"/>
    <property type="molecule type" value="Genomic_DNA"/>
</dbReference>
<evidence type="ECO:0000313" key="6">
    <source>
        <dbReference type="Proteomes" id="UP000068250"/>
    </source>
</evidence>
<feature type="signal peptide" evidence="3">
    <location>
        <begin position="1"/>
        <end position="27"/>
    </location>
</feature>
<sequence>MRRMTQFLMALPVIAGMSLAALPAAQAQPGRWGGPGWGRGGPGWGGPRHHGEGGAIAGALIGGLAVGALAGAAMNSGPGGYYGYGYAPPPPPPPPPPPRAYMVPVAPAVPVGPPGYYYAAPGGYYSGW</sequence>
<evidence type="ECO:0000313" key="7">
    <source>
        <dbReference type="Proteomes" id="UP000657200"/>
    </source>
</evidence>
<dbReference type="PATRIC" id="fig|431306.5.peg.1396"/>
<keyword evidence="2" id="KW-1133">Transmembrane helix</keyword>
<accession>A0A0U5F7A0</accession>
<reference evidence="6" key="2">
    <citation type="submission" date="2014-09" db="EMBL/GenBank/DDBJ databases">
        <authorList>
            <person name="Illeghems K.G."/>
        </authorList>
    </citation>
    <scope>NUCLEOTIDE SEQUENCE [LARGE SCALE GENOMIC DNA]</scope>
    <source>
        <strain evidence="6">LMG 23848T</strain>
    </source>
</reference>
<keyword evidence="7" id="KW-1185">Reference proteome</keyword>
<evidence type="ECO:0000256" key="2">
    <source>
        <dbReference type="SAM" id="Phobius"/>
    </source>
</evidence>
<dbReference type="Proteomes" id="UP000657200">
    <property type="component" value="Unassembled WGS sequence"/>
</dbReference>
<dbReference type="EMBL" id="LN609302">
    <property type="protein sequence ID" value="CEF55342.1"/>
    <property type="molecule type" value="Genomic_DNA"/>
</dbReference>
<evidence type="ECO:0000313" key="5">
    <source>
        <dbReference type="EMBL" id="NHO38481.1"/>
    </source>
</evidence>
<keyword evidence="2" id="KW-0472">Membrane</keyword>